<dbReference type="Proteomes" id="UP000318186">
    <property type="component" value="Unassembled WGS sequence"/>
</dbReference>
<dbReference type="OrthoDB" id="4246484at2"/>
<gene>
    <name evidence="1" type="ORF">FHX80_112142</name>
    <name evidence="2" type="ORF">OIE64_22085</name>
</gene>
<proteinExistence type="predicted"/>
<protein>
    <recommendedName>
        <fullName evidence="5">YCII-related domain-containing protein</fullName>
    </recommendedName>
</protein>
<accession>A0A561UWG8</accession>
<dbReference type="EMBL" id="CP109114">
    <property type="protein sequence ID" value="WSC15256.1"/>
    <property type="molecule type" value="Genomic_DNA"/>
</dbReference>
<dbReference type="Proteomes" id="UP001330827">
    <property type="component" value="Chromosome"/>
</dbReference>
<organism evidence="1 3">
    <name type="scientific">Streptomyces brevispora</name>
    <dbReference type="NCBI Taxonomy" id="887462"/>
    <lineage>
        <taxon>Bacteria</taxon>
        <taxon>Bacillati</taxon>
        <taxon>Actinomycetota</taxon>
        <taxon>Actinomycetes</taxon>
        <taxon>Kitasatosporales</taxon>
        <taxon>Streptomycetaceae</taxon>
        <taxon>Streptomyces</taxon>
    </lineage>
</organism>
<evidence type="ECO:0000313" key="3">
    <source>
        <dbReference type="Proteomes" id="UP000318186"/>
    </source>
</evidence>
<evidence type="ECO:0008006" key="5">
    <source>
        <dbReference type="Google" id="ProtNLM"/>
    </source>
</evidence>
<name>A0A561UWG8_9ACTN</name>
<evidence type="ECO:0000313" key="4">
    <source>
        <dbReference type="Proteomes" id="UP001330827"/>
    </source>
</evidence>
<evidence type="ECO:0000313" key="1">
    <source>
        <dbReference type="EMBL" id="TWG03707.1"/>
    </source>
</evidence>
<dbReference type="EMBL" id="VIWW01000001">
    <property type="protein sequence ID" value="TWG03707.1"/>
    <property type="molecule type" value="Genomic_DNA"/>
</dbReference>
<reference evidence="2 4" key="2">
    <citation type="submission" date="2022-10" db="EMBL/GenBank/DDBJ databases">
        <title>The complete genomes of actinobacterial strains from the NBC collection.</title>
        <authorList>
            <person name="Joergensen T.S."/>
            <person name="Alvarez Arevalo M."/>
            <person name="Sterndorff E.B."/>
            <person name="Faurdal D."/>
            <person name="Vuksanovic O."/>
            <person name="Mourched A.-S."/>
            <person name="Charusanti P."/>
            <person name="Shaw S."/>
            <person name="Blin K."/>
            <person name="Weber T."/>
        </authorList>
    </citation>
    <scope>NUCLEOTIDE SEQUENCE [LARGE SCALE GENOMIC DNA]</scope>
    <source>
        <strain evidence="2 4">NBC 01769</strain>
    </source>
</reference>
<reference evidence="1 3" key="1">
    <citation type="submission" date="2019-06" db="EMBL/GenBank/DDBJ databases">
        <title>Sequencing the genomes of 1000 actinobacteria strains.</title>
        <authorList>
            <person name="Klenk H.-P."/>
        </authorList>
    </citation>
    <scope>NUCLEOTIDE SEQUENCE [LARGE SCALE GENOMIC DNA]</scope>
    <source>
        <strain evidence="1 3">DSM 42059</strain>
    </source>
</reference>
<dbReference type="RefSeq" id="WP_145763988.1">
    <property type="nucleotide sequence ID" value="NZ_CP109114.1"/>
</dbReference>
<keyword evidence="4" id="KW-1185">Reference proteome</keyword>
<dbReference type="AlphaFoldDB" id="A0A561UWG8"/>
<evidence type="ECO:0000313" key="2">
    <source>
        <dbReference type="EMBL" id="WSC15256.1"/>
    </source>
</evidence>
<sequence>MSEIIYLVHIHLVPHPAGMELPGYTGAVITAALPIDAGVHHVSVHPSDGPNPVVGLYLESRTLSRAEALARDLWETVADSHAWLRGWAFLRAEVPLIPVRH</sequence>